<proteinExistence type="predicted"/>
<gene>
    <name evidence="1" type="ORF">LzC2_34120</name>
</gene>
<dbReference type="Proteomes" id="UP000609651">
    <property type="component" value="Unassembled WGS sequence"/>
</dbReference>
<evidence type="ECO:0000313" key="2">
    <source>
        <dbReference type="Proteomes" id="UP000609651"/>
    </source>
</evidence>
<protein>
    <submittedName>
        <fullName evidence="1">Uncharacterized protein</fullName>
    </submittedName>
</protein>
<reference evidence="1 2" key="1">
    <citation type="journal article" date="2020" name="Syst. Appl. Microbiol.">
        <title>Alienimonas chondri sp. nov., a novel planctomycete isolated from the biofilm of the red alga Chondrus crispus.</title>
        <authorList>
            <person name="Vitorino I."/>
            <person name="Albuquerque L."/>
            <person name="Wiegand S."/>
            <person name="Kallscheuer N."/>
            <person name="da Costa M.S."/>
            <person name="Lobo-da-Cunha A."/>
            <person name="Jogler C."/>
            <person name="Lage O.M."/>
        </authorList>
    </citation>
    <scope>NUCLEOTIDE SEQUENCE [LARGE SCALE GENOMIC DNA]</scope>
    <source>
        <strain evidence="1 2">LzC2</strain>
    </source>
</reference>
<accession>A0ABX1VGU9</accession>
<sequence>MASLKKYDPRLETLVMERRTRFDAECGDLPAEDRRWLADRLHAAPRDAGSLEYVRTATGFARTITASRADVERLYRAEIGED</sequence>
<keyword evidence="2" id="KW-1185">Reference proteome</keyword>
<comment type="caution">
    <text evidence="1">The sequence shown here is derived from an EMBL/GenBank/DDBJ whole genome shotgun (WGS) entry which is preliminary data.</text>
</comment>
<evidence type="ECO:0000313" key="1">
    <source>
        <dbReference type="EMBL" id="NNJ27310.1"/>
    </source>
</evidence>
<dbReference type="RefSeq" id="WP_171189218.1">
    <property type="nucleotide sequence ID" value="NZ_WTPX01000139.1"/>
</dbReference>
<dbReference type="EMBL" id="WTPX01000139">
    <property type="protein sequence ID" value="NNJ27310.1"/>
    <property type="molecule type" value="Genomic_DNA"/>
</dbReference>
<organism evidence="1 2">
    <name type="scientific">Alienimonas chondri</name>
    <dbReference type="NCBI Taxonomy" id="2681879"/>
    <lineage>
        <taxon>Bacteria</taxon>
        <taxon>Pseudomonadati</taxon>
        <taxon>Planctomycetota</taxon>
        <taxon>Planctomycetia</taxon>
        <taxon>Planctomycetales</taxon>
        <taxon>Planctomycetaceae</taxon>
        <taxon>Alienimonas</taxon>
    </lineage>
</organism>
<name>A0ABX1VGU9_9PLAN</name>